<keyword evidence="3" id="KW-1185">Reference proteome</keyword>
<organism evidence="2 3">
    <name type="scientific">Phyllobacterium bourgognense</name>
    <dbReference type="NCBI Taxonomy" id="314236"/>
    <lineage>
        <taxon>Bacteria</taxon>
        <taxon>Pseudomonadati</taxon>
        <taxon>Pseudomonadota</taxon>
        <taxon>Alphaproteobacteria</taxon>
        <taxon>Hyphomicrobiales</taxon>
        <taxon>Phyllobacteriaceae</taxon>
        <taxon>Phyllobacterium</taxon>
    </lineage>
</organism>
<protein>
    <recommendedName>
        <fullName evidence="4">DUF4395 domain-containing protein</fullName>
    </recommendedName>
</protein>
<sequence length="126" mass="14043">MTIWFLTLVILVAGLIAIIRMVVQVQKSLIAGDYSWRNFGLLSLAWFAVTIPSIQSSCSDVGCQWSVKFGWLISLFYDLVPVAGLEPTARTLMLVMCGYVILTICFLGHCLGCMLYGIRRLFQLAT</sequence>
<evidence type="ECO:0008006" key="4">
    <source>
        <dbReference type="Google" id="ProtNLM"/>
    </source>
</evidence>
<name>A0A368YTQ1_9HYPH</name>
<accession>A0A368YTQ1</accession>
<evidence type="ECO:0000313" key="2">
    <source>
        <dbReference type="EMBL" id="RCW83581.1"/>
    </source>
</evidence>
<feature type="transmembrane region" description="Helical" evidence="1">
    <location>
        <begin position="6"/>
        <end position="23"/>
    </location>
</feature>
<dbReference type="EMBL" id="QPJM01000005">
    <property type="protein sequence ID" value="RCW83581.1"/>
    <property type="molecule type" value="Genomic_DNA"/>
</dbReference>
<gene>
    <name evidence="2" type="ORF">C7476_10574</name>
</gene>
<keyword evidence="1" id="KW-0812">Transmembrane</keyword>
<reference evidence="2 3" key="1">
    <citation type="submission" date="2018-07" db="EMBL/GenBank/DDBJ databases">
        <title>Genomic Encyclopedia of Type Strains, Phase III (KMG-III): the genomes of soil and plant-associated and newly described type strains.</title>
        <authorList>
            <person name="Whitman W."/>
        </authorList>
    </citation>
    <scope>NUCLEOTIDE SEQUENCE [LARGE SCALE GENOMIC DNA]</scope>
    <source>
        <strain evidence="2 3">31-25a</strain>
    </source>
</reference>
<keyword evidence="1" id="KW-1133">Transmembrane helix</keyword>
<dbReference type="Proteomes" id="UP000253324">
    <property type="component" value="Unassembled WGS sequence"/>
</dbReference>
<comment type="caution">
    <text evidence="2">The sequence shown here is derived from an EMBL/GenBank/DDBJ whole genome shotgun (WGS) entry which is preliminary data.</text>
</comment>
<evidence type="ECO:0000256" key="1">
    <source>
        <dbReference type="SAM" id="Phobius"/>
    </source>
</evidence>
<dbReference type="AlphaFoldDB" id="A0A368YTQ1"/>
<keyword evidence="1" id="KW-0472">Membrane</keyword>
<feature type="transmembrane region" description="Helical" evidence="1">
    <location>
        <begin position="92"/>
        <end position="118"/>
    </location>
</feature>
<evidence type="ECO:0000313" key="3">
    <source>
        <dbReference type="Proteomes" id="UP000253324"/>
    </source>
</evidence>
<proteinExistence type="predicted"/>